<gene>
    <name evidence="2" type="ORF">GGP41_007596</name>
</gene>
<evidence type="ECO:0000256" key="1">
    <source>
        <dbReference type="SAM" id="MobiDB-lite"/>
    </source>
</evidence>
<feature type="region of interest" description="Disordered" evidence="1">
    <location>
        <begin position="1"/>
        <end position="43"/>
    </location>
</feature>
<dbReference type="Proteomes" id="UP000624244">
    <property type="component" value="Unassembled WGS sequence"/>
</dbReference>
<comment type="caution">
    <text evidence="2">The sequence shown here is derived from an EMBL/GenBank/DDBJ whole genome shotgun (WGS) entry which is preliminary data.</text>
</comment>
<dbReference type="AlphaFoldDB" id="A0A8H6DQE4"/>
<sequence length="72" mass="8126">MSQDNSDDWESTSEDSGQGDDGNTAAPEVKRSTNVPFSKRSQEEIENDVYVLHPFLTFVSQKHANHSRKQKS</sequence>
<evidence type="ECO:0000313" key="2">
    <source>
        <dbReference type="EMBL" id="KAF5844591.1"/>
    </source>
</evidence>
<protein>
    <submittedName>
        <fullName evidence="2">Uncharacterized protein</fullName>
    </submittedName>
</protein>
<accession>A0A8H6DQE4</accession>
<name>A0A8H6DQE4_COCSA</name>
<organism evidence="2 3">
    <name type="scientific">Cochliobolus sativus</name>
    <name type="common">Common root rot and spot blotch fungus</name>
    <name type="synonym">Bipolaris sorokiniana</name>
    <dbReference type="NCBI Taxonomy" id="45130"/>
    <lineage>
        <taxon>Eukaryota</taxon>
        <taxon>Fungi</taxon>
        <taxon>Dikarya</taxon>
        <taxon>Ascomycota</taxon>
        <taxon>Pezizomycotina</taxon>
        <taxon>Dothideomycetes</taxon>
        <taxon>Pleosporomycetidae</taxon>
        <taxon>Pleosporales</taxon>
        <taxon>Pleosporineae</taxon>
        <taxon>Pleosporaceae</taxon>
        <taxon>Bipolaris</taxon>
    </lineage>
</organism>
<evidence type="ECO:0000313" key="3">
    <source>
        <dbReference type="Proteomes" id="UP000624244"/>
    </source>
</evidence>
<proteinExistence type="predicted"/>
<feature type="compositionally biased region" description="Acidic residues" evidence="1">
    <location>
        <begin position="1"/>
        <end position="13"/>
    </location>
</feature>
<dbReference type="EMBL" id="WNKQ01000022">
    <property type="protein sequence ID" value="KAF5844591.1"/>
    <property type="molecule type" value="Genomic_DNA"/>
</dbReference>
<reference evidence="2" key="1">
    <citation type="submission" date="2019-11" db="EMBL/GenBank/DDBJ databases">
        <title>Bipolaris sorokiniana Genome sequencing.</title>
        <authorList>
            <person name="Wang H."/>
        </authorList>
    </citation>
    <scope>NUCLEOTIDE SEQUENCE</scope>
</reference>